<reference evidence="2" key="1">
    <citation type="journal article" date="2014" name="Int. J. Syst. Evol. Microbiol.">
        <title>Complete genome sequence of Corynebacterium casei LMG S-19264T (=DSM 44701T), isolated from a smear-ripened cheese.</title>
        <authorList>
            <consortium name="US DOE Joint Genome Institute (JGI-PGF)"/>
            <person name="Walter F."/>
            <person name="Albersmeier A."/>
            <person name="Kalinowski J."/>
            <person name="Ruckert C."/>
        </authorList>
    </citation>
    <scope>NUCLEOTIDE SEQUENCE</scope>
    <source>
        <strain evidence="2">CGMCC 4.7278</strain>
    </source>
</reference>
<reference evidence="2" key="2">
    <citation type="submission" date="2020-09" db="EMBL/GenBank/DDBJ databases">
        <authorList>
            <person name="Sun Q."/>
            <person name="Zhou Y."/>
        </authorList>
    </citation>
    <scope>NUCLEOTIDE SEQUENCE</scope>
    <source>
        <strain evidence="2">CGMCC 4.7278</strain>
    </source>
</reference>
<dbReference type="RefSeq" id="WP_188827617.1">
    <property type="nucleotide sequence ID" value="NZ_BMMW01000001.1"/>
</dbReference>
<comment type="caution">
    <text evidence="2">The sequence shown here is derived from an EMBL/GenBank/DDBJ whole genome shotgun (WGS) entry which is preliminary data.</text>
</comment>
<evidence type="ECO:0000259" key="1">
    <source>
        <dbReference type="Pfam" id="PF23275"/>
    </source>
</evidence>
<dbReference type="EMBL" id="BMMW01000001">
    <property type="protein sequence ID" value="GGK40638.1"/>
    <property type="molecule type" value="Genomic_DNA"/>
</dbReference>
<name>A0A917QBH7_9NOCA</name>
<gene>
    <name evidence="2" type="ORF">GCM10011591_10280</name>
</gene>
<accession>A0A917QBH7</accession>
<keyword evidence="3" id="KW-1185">Reference proteome</keyword>
<organism evidence="2 3">
    <name type="scientific">Nocardia camponoti</name>
    <dbReference type="NCBI Taxonomy" id="1616106"/>
    <lineage>
        <taxon>Bacteria</taxon>
        <taxon>Bacillati</taxon>
        <taxon>Actinomycetota</taxon>
        <taxon>Actinomycetes</taxon>
        <taxon>Mycobacteriales</taxon>
        <taxon>Nocardiaceae</taxon>
        <taxon>Nocardia</taxon>
    </lineage>
</organism>
<proteinExistence type="predicted"/>
<protein>
    <recommendedName>
        <fullName evidence="1">TPR repeat domain-containing protein</fullName>
    </recommendedName>
</protein>
<sequence>MPSRSQVDAWNTAKLSEWATAIDTNVAAYEAKLGTITGQFANAQWTGKAKDAAADRFTEEDTQGRYLSIEIRDIAAALRAADTRLANERRILLGRVADAEHDAESPIRLKVDEKWAVSADGTVSDDEARQKVVERLNHHQGLINTAYYSMMTAASEAATAISTAAQEVRVRGDQFGSGVDATDDDFSRSGLLGEEDGKRVRDAGDKYGKIDNAILDEVASHLPVGVLTDEQLTALAAGGEVSTLPASVQDYYREFYKAAGTDGVIALSERLKEQELAGNVTAAGRRDSLANGLMVLSNEKIGTGRNPDGSLQSPGSYQNLPKEIRDVISTRVTGPGGDGNALGYPQVSDWNKAVFLADSAKLSDLIGEANPGYTPGTEFGREMIRQASTLGQLDPDNPALESTMRDYVEAGARNHTSMTQLLTGHTEPGEVPLDKDYDPNKVMKPLLQYDWSDSKPDGSAPEMFSWIGKDAIPVPGTDGNPGVTVDESKLAGRAAQGLTELMTGKGNFESYMNIGSQDDKSLGQVNPGLTQQITKSMVPYLDSIAKAPEIPTSGDILGRGDNRDLKAIRLSALLNSDPDSGVIWNTALNDKTNQYAAQFGYLDDKSENRQIGYADAAARLLGYQDQGIKAEAYDRGLSDTEAKKEAAEKKTLALGIGTSILSESVGRVPGAGAAVDIASQLIEQGIEPEKGKLPEAYYRVDPDTAASQRYYSMLQGLARSDPDFFTNPPSGAGPLPAAWLHDGKLASFQEILDSGPRSADEFSWASRKWLDATGVNYVNFTNEQAQKNIHLDDYTIDPGEYEDKVLRG</sequence>
<dbReference type="InterPro" id="IPR057037">
    <property type="entry name" value="TPR_rep_actino"/>
</dbReference>
<evidence type="ECO:0000313" key="2">
    <source>
        <dbReference type="EMBL" id="GGK40638.1"/>
    </source>
</evidence>
<dbReference type="Pfam" id="PF23275">
    <property type="entry name" value="TPR_23"/>
    <property type="match status" value="1"/>
</dbReference>
<dbReference type="Proteomes" id="UP000612956">
    <property type="component" value="Unassembled WGS sequence"/>
</dbReference>
<dbReference type="AlphaFoldDB" id="A0A917QBH7"/>
<evidence type="ECO:0000313" key="3">
    <source>
        <dbReference type="Proteomes" id="UP000612956"/>
    </source>
</evidence>
<feature type="domain" description="TPR repeat" evidence="1">
    <location>
        <begin position="225"/>
        <end position="466"/>
    </location>
</feature>